<proteinExistence type="predicted"/>
<dbReference type="InterPro" id="IPR030192">
    <property type="entry name" value="YbdG"/>
</dbReference>
<evidence type="ECO:0000256" key="3">
    <source>
        <dbReference type="ARBA" id="ARBA00022989"/>
    </source>
</evidence>
<dbReference type="GO" id="GO:0005886">
    <property type="term" value="C:plasma membrane"/>
    <property type="evidence" value="ECO:0007669"/>
    <property type="project" value="TreeGrafter"/>
</dbReference>
<organism evidence="7 8">
    <name type="scientific">Petrimonas mucosa</name>
    <dbReference type="NCBI Taxonomy" id="1642646"/>
    <lineage>
        <taxon>Bacteria</taxon>
        <taxon>Pseudomonadati</taxon>
        <taxon>Bacteroidota</taxon>
        <taxon>Bacteroidia</taxon>
        <taxon>Bacteroidales</taxon>
        <taxon>Dysgonomonadaceae</taxon>
        <taxon>Petrimonas</taxon>
    </lineage>
</organism>
<evidence type="ECO:0000256" key="1">
    <source>
        <dbReference type="ARBA" id="ARBA00004370"/>
    </source>
</evidence>
<dbReference type="Gene3D" id="2.30.30.60">
    <property type="match status" value="1"/>
</dbReference>
<dbReference type="SUPFAM" id="SSF50182">
    <property type="entry name" value="Sm-like ribonucleoproteins"/>
    <property type="match status" value="1"/>
</dbReference>
<feature type="domain" description="Mechanosensitive ion channel MscS" evidence="6">
    <location>
        <begin position="215"/>
        <end position="283"/>
    </location>
</feature>
<dbReference type="InterPro" id="IPR006685">
    <property type="entry name" value="MscS_channel_2nd"/>
</dbReference>
<evidence type="ECO:0000256" key="5">
    <source>
        <dbReference type="SAM" id="Phobius"/>
    </source>
</evidence>
<dbReference type="InterPro" id="IPR010920">
    <property type="entry name" value="LSM_dom_sf"/>
</dbReference>
<protein>
    <submittedName>
        <fullName evidence="7">Miniconductance mechanosensitive channel YbdG</fullName>
    </submittedName>
</protein>
<evidence type="ECO:0000256" key="4">
    <source>
        <dbReference type="ARBA" id="ARBA00023136"/>
    </source>
</evidence>
<feature type="transmembrane region" description="Helical" evidence="5">
    <location>
        <begin position="46"/>
        <end position="65"/>
    </location>
</feature>
<comment type="subcellular location">
    <subcellularLocation>
        <location evidence="1">Membrane</location>
    </subcellularLocation>
</comment>
<keyword evidence="2 5" id="KW-0812">Transmembrane</keyword>
<sequence>MIQDEMEQLKDNVASDRVESFSQQVTNLISGWSKDFLHGTGVPDTYIGVINSIFLSVILVVLVYVMQTMLRKLITVILNKAVKINRLTISRHLINNKFPKYLAMIIPISIIKGAIPIIFNDFPVAMRLSLKVFDLFFVFYFMWLSVSVINAFTDTLKTKDNFKDKPVESFGQLIRIFVYAIGAIVIISLFIGKTPTTILAGLGAASAILLLIFKDTILGLVASIQVSSNDMVRIGDWITMPKYGVDGDVIKINLTTVKILNFDKTITTIPPYSLVTEAFQNWRGMTEAGGRRIKRAINIKQSTIHYVNEEELEHFRKIQLLSGYIDERKQIIDSFNDATGADRSLPLNGRNFTNMGLFRKYVELYLKNHPQVHQELLLLVRQLAPTAQGLPLELYLFTATTSWTEYENIMSDIFDHVTAAVPYFGLEIFEDVSNPLRMCSAKTDTEKMPVPVKK</sequence>
<reference evidence="7 8" key="1">
    <citation type="submission" date="2016-08" db="EMBL/GenBank/DDBJ databases">
        <authorList>
            <person name="Seilhamer J.J."/>
        </authorList>
    </citation>
    <scope>NUCLEOTIDE SEQUENCE [LARGE SCALE GENOMIC DNA]</scope>
    <source>
        <strain evidence="7">ING2-E5A</strain>
    </source>
</reference>
<dbReference type="Proteomes" id="UP000178485">
    <property type="component" value="Chromosome i"/>
</dbReference>
<dbReference type="PANTHER" id="PTHR30414:SF0">
    <property type="entry name" value="MINICONDUCTANCE MECHANOSENSITIVE CHANNEL YBDG"/>
    <property type="match status" value="1"/>
</dbReference>
<feature type="transmembrane region" description="Helical" evidence="5">
    <location>
        <begin position="132"/>
        <end position="152"/>
    </location>
</feature>
<evidence type="ECO:0000313" key="7">
    <source>
        <dbReference type="EMBL" id="SCM58404.1"/>
    </source>
</evidence>
<feature type="transmembrane region" description="Helical" evidence="5">
    <location>
        <begin position="101"/>
        <end position="120"/>
    </location>
</feature>
<dbReference type="RefSeq" id="WP_231960363.1">
    <property type="nucleotide sequence ID" value="NZ_LT608328.1"/>
</dbReference>
<dbReference type="GO" id="GO:0071470">
    <property type="term" value="P:cellular response to osmotic stress"/>
    <property type="evidence" value="ECO:0007669"/>
    <property type="project" value="InterPro"/>
</dbReference>
<feature type="transmembrane region" description="Helical" evidence="5">
    <location>
        <begin position="198"/>
        <end position="224"/>
    </location>
</feature>
<keyword evidence="8" id="KW-1185">Reference proteome</keyword>
<evidence type="ECO:0000259" key="6">
    <source>
        <dbReference type="Pfam" id="PF00924"/>
    </source>
</evidence>
<dbReference type="STRING" id="1642646.ING2E5A_1795"/>
<dbReference type="AlphaFoldDB" id="A0A1G4G7X4"/>
<dbReference type="KEGG" id="pmuc:ING2E5A_1795"/>
<gene>
    <name evidence="7" type="primary">ybdG</name>
    <name evidence="7" type="ORF">ING2E5A_1795</name>
</gene>
<dbReference type="EMBL" id="LT608328">
    <property type="protein sequence ID" value="SCM58404.1"/>
    <property type="molecule type" value="Genomic_DNA"/>
</dbReference>
<dbReference type="Pfam" id="PF00924">
    <property type="entry name" value="MS_channel_2nd"/>
    <property type="match status" value="1"/>
</dbReference>
<dbReference type="InterPro" id="IPR023408">
    <property type="entry name" value="MscS_beta-dom_sf"/>
</dbReference>
<keyword evidence="3 5" id="KW-1133">Transmembrane helix</keyword>
<dbReference type="Gene3D" id="1.10.287.1260">
    <property type="match status" value="1"/>
</dbReference>
<name>A0A1G4G7X4_9BACT</name>
<evidence type="ECO:0000256" key="2">
    <source>
        <dbReference type="ARBA" id="ARBA00022692"/>
    </source>
</evidence>
<feature type="transmembrane region" description="Helical" evidence="5">
    <location>
        <begin position="173"/>
        <end position="192"/>
    </location>
</feature>
<accession>A0A1G4G7X4</accession>
<keyword evidence="4 5" id="KW-0472">Membrane</keyword>
<dbReference type="PANTHER" id="PTHR30414">
    <property type="entry name" value="MINICONDUCTANCE MECHANOSENSITIVE CHANNEL YBDG"/>
    <property type="match status" value="1"/>
</dbReference>
<dbReference type="GO" id="GO:0008381">
    <property type="term" value="F:mechanosensitive monoatomic ion channel activity"/>
    <property type="evidence" value="ECO:0007669"/>
    <property type="project" value="InterPro"/>
</dbReference>
<evidence type="ECO:0000313" key="8">
    <source>
        <dbReference type="Proteomes" id="UP000178485"/>
    </source>
</evidence>